<evidence type="ECO:0000313" key="3">
    <source>
        <dbReference type="EMBL" id="CAG8497639.1"/>
    </source>
</evidence>
<evidence type="ECO:0000313" key="4">
    <source>
        <dbReference type="Proteomes" id="UP000789405"/>
    </source>
</evidence>
<dbReference type="AlphaFoldDB" id="A0A9N8ZJH3"/>
<reference evidence="3" key="1">
    <citation type="submission" date="2021-06" db="EMBL/GenBank/DDBJ databases">
        <authorList>
            <person name="Kallberg Y."/>
            <person name="Tangrot J."/>
            <person name="Rosling A."/>
        </authorList>
    </citation>
    <scope>NUCLEOTIDE SEQUENCE</scope>
    <source>
        <strain evidence="3">MA453B</strain>
    </source>
</reference>
<protein>
    <submittedName>
        <fullName evidence="3">4266_t:CDS:1</fullName>
    </submittedName>
</protein>
<dbReference type="Gene3D" id="2.120.10.80">
    <property type="entry name" value="Kelch-type beta propeller"/>
    <property type="match status" value="1"/>
</dbReference>
<evidence type="ECO:0000256" key="1">
    <source>
        <dbReference type="SAM" id="Phobius"/>
    </source>
</evidence>
<dbReference type="Proteomes" id="UP000789405">
    <property type="component" value="Unassembled WGS sequence"/>
</dbReference>
<sequence length="443" mass="49036">MRIFLISFIFLSAIFQICCFPDGRPEGRGGQESVQVKEKLYFMGGSRLVPFSNPKKYNLSDEVFYLDLSSQFDIENPPFIDLTNGTSRMFYGNEKGTAILGGSDQSTIYLIGGTQVNLTTINWNLSTQLINWNATDQFIYIYKTVPKVWTKLGQGVKGIQPSRRRSTSTVIKPNGTIYIFGGRVELDMASNTLILYNDLYQFDTILLSWNPIIAPNKPSPRSHSAAILLPNGKIIYIGGVSQDAPGSQTNLINMTETAISSISIQPRVGHTAVLTPDNSSIIIMGGTSSYELNQTTVYPSFLKLDIQSEPFQYSELNTSGINKPPPLSFHRNITNDITDSNETSSNVYLLYIPCLTWESTFIPGRSDCQNNSAGNGSNHGNENNLKTIIGCSITAFVFCSFIVTAIVLCILHKNGKFKDKNLGCFKIGRSGIVKNNEQLEQLE</sequence>
<keyword evidence="2" id="KW-0732">Signal</keyword>
<comment type="caution">
    <text evidence="3">The sequence shown here is derived from an EMBL/GenBank/DDBJ whole genome shotgun (WGS) entry which is preliminary data.</text>
</comment>
<keyword evidence="1" id="KW-0812">Transmembrane</keyword>
<gene>
    <name evidence="3" type="ORF">DERYTH_LOCUS2733</name>
</gene>
<keyword evidence="1" id="KW-0472">Membrane</keyword>
<name>A0A9N8ZJH3_9GLOM</name>
<feature type="transmembrane region" description="Helical" evidence="1">
    <location>
        <begin position="387"/>
        <end position="411"/>
    </location>
</feature>
<accession>A0A9N8ZJH3</accession>
<keyword evidence="1" id="KW-1133">Transmembrane helix</keyword>
<dbReference type="PANTHER" id="PTHR23244">
    <property type="entry name" value="KELCH REPEAT DOMAIN"/>
    <property type="match status" value="1"/>
</dbReference>
<dbReference type="SUPFAM" id="SSF50965">
    <property type="entry name" value="Galactose oxidase, central domain"/>
    <property type="match status" value="1"/>
</dbReference>
<feature type="signal peptide" evidence="2">
    <location>
        <begin position="1"/>
        <end position="19"/>
    </location>
</feature>
<dbReference type="Pfam" id="PF24681">
    <property type="entry name" value="Kelch_KLHDC2_KLHL20_DRC7"/>
    <property type="match status" value="1"/>
</dbReference>
<organism evidence="3 4">
    <name type="scientific">Dentiscutata erythropus</name>
    <dbReference type="NCBI Taxonomy" id="1348616"/>
    <lineage>
        <taxon>Eukaryota</taxon>
        <taxon>Fungi</taxon>
        <taxon>Fungi incertae sedis</taxon>
        <taxon>Mucoromycota</taxon>
        <taxon>Glomeromycotina</taxon>
        <taxon>Glomeromycetes</taxon>
        <taxon>Diversisporales</taxon>
        <taxon>Gigasporaceae</taxon>
        <taxon>Dentiscutata</taxon>
    </lineage>
</organism>
<dbReference type="InterPro" id="IPR011043">
    <property type="entry name" value="Gal_Oxase/kelch_b-propeller"/>
</dbReference>
<dbReference type="OrthoDB" id="432528at2759"/>
<dbReference type="InterPro" id="IPR015915">
    <property type="entry name" value="Kelch-typ_b-propeller"/>
</dbReference>
<feature type="chain" id="PRO_5040419393" evidence="2">
    <location>
        <begin position="20"/>
        <end position="443"/>
    </location>
</feature>
<dbReference type="EMBL" id="CAJVPY010000899">
    <property type="protein sequence ID" value="CAG8497639.1"/>
    <property type="molecule type" value="Genomic_DNA"/>
</dbReference>
<evidence type="ECO:0000256" key="2">
    <source>
        <dbReference type="SAM" id="SignalP"/>
    </source>
</evidence>
<keyword evidence="4" id="KW-1185">Reference proteome</keyword>
<proteinExistence type="predicted"/>